<comment type="caution">
    <text evidence="6">The sequence shown here is derived from an EMBL/GenBank/DDBJ whole genome shotgun (WGS) entry which is preliminary data.</text>
</comment>
<feature type="compositionally biased region" description="Polar residues" evidence="5">
    <location>
        <begin position="206"/>
        <end position="234"/>
    </location>
</feature>
<accession>A0A813PXX1</accession>
<evidence type="ECO:0000256" key="2">
    <source>
        <dbReference type="ARBA" id="ARBA00022574"/>
    </source>
</evidence>
<evidence type="ECO:0000313" key="6">
    <source>
        <dbReference type="EMBL" id="CAF0757899.1"/>
    </source>
</evidence>
<protein>
    <recommendedName>
        <fullName evidence="1">WD repeat-containing protein 44</fullName>
    </recommendedName>
</protein>
<dbReference type="Gene3D" id="2.130.10.10">
    <property type="entry name" value="YVTN repeat-like/Quinoprotein amine dehydrogenase"/>
    <property type="match status" value="1"/>
</dbReference>
<dbReference type="SMART" id="SM00320">
    <property type="entry name" value="WD40"/>
    <property type="match status" value="6"/>
</dbReference>
<dbReference type="InterPro" id="IPR015943">
    <property type="entry name" value="WD40/YVTN_repeat-like_dom_sf"/>
</dbReference>
<evidence type="ECO:0000256" key="3">
    <source>
        <dbReference type="ARBA" id="ARBA00022737"/>
    </source>
</evidence>
<feature type="region of interest" description="Disordered" evidence="5">
    <location>
        <begin position="422"/>
        <end position="492"/>
    </location>
</feature>
<organism evidence="6 8">
    <name type="scientific">Didymodactylos carnosus</name>
    <dbReference type="NCBI Taxonomy" id="1234261"/>
    <lineage>
        <taxon>Eukaryota</taxon>
        <taxon>Metazoa</taxon>
        <taxon>Spiralia</taxon>
        <taxon>Gnathifera</taxon>
        <taxon>Rotifera</taxon>
        <taxon>Eurotatoria</taxon>
        <taxon>Bdelloidea</taxon>
        <taxon>Philodinida</taxon>
        <taxon>Philodinidae</taxon>
        <taxon>Didymodactylos</taxon>
    </lineage>
</organism>
<feature type="compositionally biased region" description="Basic and acidic residues" evidence="5">
    <location>
        <begin position="147"/>
        <end position="170"/>
    </location>
</feature>
<feature type="compositionally biased region" description="Low complexity" evidence="5">
    <location>
        <begin position="422"/>
        <end position="437"/>
    </location>
</feature>
<name>A0A813PXX1_9BILA</name>
<feature type="compositionally biased region" description="Low complexity" evidence="5">
    <location>
        <begin position="33"/>
        <end position="44"/>
    </location>
</feature>
<dbReference type="Pfam" id="PF00400">
    <property type="entry name" value="WD40"/>
    <property type="match status" value="4"/>
</dbReference>
<evidence type="ECO:0000256" key="5">
    <source>
        <dbReference type="SAM" id="MobiDB-lite"/>
    </source>
</evidence>
<dbReference type="EMBL" id="CAJNOQ010000109">
    <property type="protein sequence ID" value="CAF0757899.1"/>
    <property type="molecule type" value="Genomic_DNA"/>
</dbReference>
<dbReference type="PANTHER" id="PTHR14221:SF0">
    <property type="entry name" value="WD REPEAT-CONTAINING PROTEIN 44"/>
    <property type="match status" value="1"/>
</dbReference>
<dbReference type="AlphaFoldDB" id="A0A813PXX1"/>
<feature type="repeat" description="WD" evidence="4">
    <location>
        <begin position="654"/>
        <end position="694"/>
    </location>
</feature>
<dbReference type="Proteomes" id="UP000681722">
    <property type="component" value="Unassembled WGS sequence"/>
</dbReference>
<dbReference type="Proteomes" id="UP000663829">
    <property type="component" value="Unassembled WGS sequence"/>
</dbReference>
<dbReference type="InterPro" id="IPR036322">
    <property type="entry name" value="WD40_repeat_dom_sf"/>
</dbReference>
<evidence type="ECO:0000256" key="4">
    <source>
        <dbReference type="PROSITE-ProRule" id="PRU00221"/>
    </source>
</evidence>
<dbReference type="InterPro" id="IPR040324">
    <property type="entry name" value="WDR44/Dgr2"/>
</dbReference>
<feature type="compositionally biased region" description="Low complexity" evidence="5">
    <location>
        <begin position="11"/>
        <end position="21"/>
    </location>
</feature>
<feature type="repeat" description="WD" evidence="4">
    <location>
        <begin position="694"/>
        <end position="728"/>
    </location>
</feature>
<dbReference type="SUPFAM" id="SSF50978">
    <property type="entry name" value="WD40 repeat-like"/>
    <property type="match status" value="1"/>
</dbReference>
<evidence type="ECO:0000256" key="1">
    <source>
        <dbReference type="ARBA" id="ARBA00021207"/>
    </source>
</evidence>
<dbReference type="OrthoDB" id="1932312at2759"/>
<dbReference type="EMBL" id="CAJOBC010000110">
    <property type="protein sequence ID" value="CAF3538642.1"/>
    <property type="molecule type" value="Genomic_DNA"/>
</dbReference>
<evidence type="ECO:0000313" key="8">
    <source>
        <dbReference type="Proteomes" id="UP000663829"/>
    </source>
</evidence>
<keyword evidence="2 4" id="KW-0853">WD repeat</keyword>
<evidence type="ECO:0000313" key="7">
    <source>
        <dbReference type="EMBL" id="CAF3538642.1"/>
    </source>
</evidence>
<sequence>MSSSIDRKSIISKNNIFSSNAKHTDNELSRGLSTSTTTSSSTDSSSDDEDFYDAPEIPDSDLTSVQQSISNVNTQQNTEQLYKITLNQSQMNDLQRRDKLSFLRSQEEKGDLSYSQIPNLFQQTNVQKSIYSPSLDTSTVGIYDRETEQHQSLEEKYPPDLLKDHISNTDRKRKKKQAPSVLRQNDISFSQQSPSQSYHMSRAKTWPSNVESNNHSQNDLSSDFSPRSPTLSITSNPLIDEQYQQHHQHKNCCPNCFASFPSPSSQQPSRFDNYSASTNHRTSSFSSSSDTVPVIFLPRSVLDNIHQNTTPSFQQQHSLPVSSPTCTTFPYSNRNHRTPTIFDPRKLTAISEPVNLDTIDCITKFGGLTRGGQTLNDDEIMKQPIVKNLDYGKYVPLQEAVPKEFMNPMTMQILKTVNASANSSSTSMNNSLRRNSTPNDYHHNYSPTVIKNETHSTRASNDELDSISTSSEASTKSSHTTAASTSTTKASQTAVKNLLKGTNGDSEHEEFDDESDDDKDIVLNDSDVKYKSSRNLTGHSIFDKTQLLQTIVTAHNGPIWCMRFSPDGRLLATGGQDTLLKVWMFKTMHTTLDEYSDVTTESKSKESQAADALAQRFHEFDITNRTTTSDTTANPMLGLNENQAPLYPKPFCELTGHLAAVLDIAWSKSHFMLSSSMDKTVRLWHLSRKECLCFFRHIDFVSAIAFHPRDDRYFVSASLDGHVRLWHIPDKKVIYWNQIQAQTNPTSSTNANLITAINFCDDGKKVIVGTFDGRFIVYTDSLVYDTVMNIGDKNNNRSRKKRRKPRKITGIEAMNLNSSKILITSNDSRIRLYDIKTKEIERKYRGYSNNSSQIRASFSHDDRYIISGSEDSWFYIWQTVPVDDVSINNKYSKLSKKQRRHFDRAWERIRVHNSVVTSAIFAPNPALIMDYVYTHTNSPSLPVAIPPLLNPSQKLSRNITTANSTKVSSRTYMNNHNGNNDYTIPPYVIVTADAKGQLKILVNKFRI</sequence>
<feature type="region of interest" description="Disordered" evidence="5">
    <location>
        <begin position="1"/>
        <end position="59"/>
    </location>
</feature>
<feature type="repeat" description="WD" evidence="4">
    <location>
        <begin position="552"/>
        <end position="583"/>
    </location>
</feature>
<dbReference type="PROSITE" id="PS50082">
    <property type="entry name" value="WD_REPEATS_2"/>
    <property type="match status" value="3"/>
</dbReference>
<reference evidence="6" key="1">
    <citation type="submission" date="2021-02" db="EMBL/GenBank/DDBJ databases">
        <authorList>
            <person name="Nowell W R."/>
        </authorList>
    </citation>
    <scope>NUCLEOTIDE SEQUENCE</scope>
</reference>
<dbReference type="PROSITE" id="PS50294">
    <property type="entry name" value="WD_REPEATS_REGION"/>
    <property type="match status" value="3"/>
</dbReference>
<dbReference type="InterPro" id="IPR001680">
    <property type="entry name" value="WD40_rpt"/>
</dbReference>
<keyword evidence="8" id="KW-1185">Reference proteome</keyword>
<feature type="compositionally biased region" description="Acidic residues" evidence="5">
    <location>
        <begin position="45"/>
        <end position="59"/>
    </location>
</feature>
<feature type="compositionally biased region" description="Polar residues" evidence="5">
    <location>
        <begin position="182"/>
        <end position="199"/>
    </location>
</feature>
<keyword evidence="3" id="KW-0677">Repeat</keyword>
<proteinExistence type="predicted"/>
<feature type="region of interest" description="Disordered" evidence="5">
    <location>
        <begin position="147"/>
        <end position="234"/>
    </location>
</feature>
<feature type="compositionally biased region" description="Low complexity" evidence="5">
    <location>
        <begin position="466"/>
        <end position="492"/>
    </location>
</feature>
<gene>
    <name evidence="6" type="ORF">GPM918_LOCUS1217</name>
    <name evidence="7" type="ORF">SRO942_LOCUS1229</name>
</gene>
<dbReference type="PANTHER" id="PTHR14221">
    <property type="entry name" value="WD REPEAT DOMAIN 44"/>
    <property type="match status" value="1"/>
</dbReference>